<reference evidence="5" key="1">
    <citation type="submission" date="2016-10" db="EMBL/GenBank/DDBJ databases">
        <authorList>
            <person name="de Groot N.N."/>
        </authorList>
    </citation>
    <scope>NUCLEOTIDE SEQUENCE</scope>
</reference>
<dbReference type="Pfam" id="PF13657">
    <property type="entry name" value="Couple_hipA"/>
    <property type="match status" value="1"/>
</dbReference>
<keyword evidence="1" id="KW-0808">Transferase</keyword>
<dbReference type="Gene3D" id="1.10.1070.20">
    <property type="match status" value="1"/>
</dbReference>
<evidence type="ECO:0000313" key="5">
    <source>
        <dbReference type="EMBL" id="SFZ98253.1"/>
    </source>
</evidence>
<feature type="domain" description="HipA N-terminal subdomain 1" evidence="4">
    <location>
        <begin position="6"/>
        <end position="99"/>
    </location>
</feature>
<dbReference type="GO" id="GO:0005829">
    <property type="term" value="C:cytosol"/>
    <property type="evidence" value="ECO:0007669"/>
    <property type="project" value="TreeGrafter"/>
</dbReference>
<dbReference type="InterPro" id="IPR017508">
    <property type="entry name" value="HipA_N1"/>
</dbReference>
<dbReference type="NCBIfam" id="TIGR03071">
    <property type="entry name" value="couple_hipA"/>
    <property type="match status" value="1"/>
</dbReference>
<protein>
    <submittedName>
        <fullName evidence="5">Protein hipA</fullName>
    </submittedName>
</protein>
<dbReference type="PANTHER" id="PTHR37419:SF1">
    <property type="entry name" value="SERINE_THREONINE-PROTEIN KINASE TOXIN HIPA"/>
    <property type="match status" value="1"/>
</dbReference>
<sequence length="384" mass="44326">MSTSSLDVFVNKKLAGTLSLEEHKYIFNYDRTAKDLVSLTMPVRAESWKSRELHPIFQMNMPEGALREAIKEHFSKIEKMDDMGFLKVIGPYVLGRVKFEAVGTSKSTLSLDELLSSAKENLFDELMDRFALRSGVSGVQPKLLLSTENKTTMKFEHYIVKSWNREYEELALNEYFCMKAIVYAGLETPEFHMSDNRSLFIMKRFDIKDDETYLGFEDMCVLTGRGTDAKYDGSYEEIARVIKDVISPKFRKKALTTLFTAVVMNHFLRNGDGHLKNYGVLYENDYKDAKLAPIYDVITTTIYIKNDIPALRLGDGKLWWKEKSYKSFAKLSCGLSSKEYNDVLDKCKYAINTTKHEIDEFNVSEVSEFLSRLKESWVDSFENR</sequence>
<name>A0A1W1EE15_9ZZZZ</name>
<feature type="domain" description="HipA-like C-terminal" evidence="3">
    <location>
        <begin position="135"/>
        <end position="351"/>
    </location>
</feature>
<accession>A0A1W1EE15</accession>
<gene>
    <name evidence="5" type="ORF">MNB_SV-5-1765</name>
</gene>
<dbReference type="EMBL" id="FPKX01000044">
    <property type="protein sequence ID" value="SFZ98253.1"/>
    <property type="molecule type" value="Genomic_DNA"/>
</dbReference>
<dbReference type="InterPro" id="IPR052028">
    <property type="entry name" value="HipA_Ser/Thr_kinase"/>
</dbReference>
<dbReference type="AlphaFoldDB" id="A0A1W1EE15"/>
<proteinExistence type="predicted"/>
<dbReference type="GO" id="GO:0004674">
    <property type="term" value="F:protein serine/threonine kinase activity"/>
    <property type="evidence" value="ECO:0007669"/>
    <property type="project" value="TreeGrafter"/>
</dbReference>
<organism evidence="5">
    <name type="scientific">hydrothermal vent metagenome</name>
    <dbReference type="NCBI Taxonomy" id="652676"/>
    <lineage>
        <taxon>unclassified sequences</taxon>
        <taxon>metagenomes</taxon>
        <taxon>ecological metagenomes</taxon>
    </lineage>
</organism>
<evidence type="ECO:0000259" key="4">
    <source>
        <dbReference type="Pfam" id="PF13657"/>
    </source>
</evidence>
<dbReference type="InterPro" id="IPR012893">
    <property type="entry name" value="HipA-like_C"/>
</dbReference>
<keyword evidence="2" id="KW-0418">Kinase</keyword>
<evidence type="ECO:0000256" key="1">
    <source>
        <dbReference type="ARBA" id="ARBA00022679"/>
    </source>
</evidence>
<dbReference type="PANTHER" id="PTHR37419">
    <property type="entry name" value="SERINE/THREONINE-PROTEIN KINASE TOXIN HIPA"/>
    <property type="match status" value="1"/>
</dbReference>
<evidence type="ECO:0000256" key="2">
    <source>
        <dbReference type="ARBA" id="ARBA00022777"/>
    </source>
</evidence>
<evidence type="ECO:0000259" key="3">
    <source>
        <dbReference type="Pfam" id="PF07804"/>
    </source>
</evidence>
<dbReference type="Pfam" id="PF07804">
    <property type="entry name" value="HipA_C"/>
    <property type="match status" value="1"/>
</dbReference>